<feature type="compositionally biased region" description="Gly residues" evidence="1">
    <location>
        <begin position="171"/>
        <end position="181"/>
    </location>
</feature>
<proteinExistence type="predicted"/>
<organism evidence="2 3">
    <name type="scientific">Vitrella brassicaformis (strain CCMP3155)</name>
    <dbReference type="NCBI Taxonomy" id="1169540"/>
    <lineage>
        <taxon>Eukaryota</taxon>
        <taxon>Sar</taxon>
        <taxon>Alveolata</taxon>
        <taxon>Colpodellida</taxon>
        <taxon>Vitrellaceae</taxon>
        <taxon>Vitrella</taxon>
    </lineage>
</organism>
<dbReference type="InParanoid" id="A0A0G4FS59"/>
<feature type="region of interest" description="Disordered" evidence="1">
    <location>
        <begin position="142"/>
        <end position="194"/>
    </location>
</feature>
<keyword evidence="3" id="KW-1185">Reference proteome</keyword>
<accession>A0A0G4FS59</accession>
<evidence type="ECO:0000256" key="1">
    <source>
        <dbReference type="SAM" id="MobiDB-lite"/>
    </source>
</evidence>
<evidence type="ECO:0000313" key="2">
    <source>
        <dbReference type="EMBL" id="CEM17519.1"/>
    </source>
</evidence>
<dbReference type="VEuPathDB" id="CryptoDB:Vbra_16047"/>
<sequence length="229" mass="25116">MDFERFFSNAGTRAVQGELGGEGREAERSLINSEDLAPLPPPARPRAPTPPRWSGFDEESSDDEEEEDNPFEPLEWPSPTPGYSPPPVVLTGFGPNPDGFSIPPPVGCFPRPQRQAPPVPTLTLEEEIEWLIERWTANLSLPSIETPKRGNGGQGQGGDAVMGAFQQQQGQGQGQPNGGGAPAAFMLPPPRREPRYLKTTMAQQARADETKEQLNRIATKWRPKVPFRV</sequence>
<gene>
    <name evidence="2" type="ORF">Vbra_16047</name>
</gene>
<feature type="compositionally biased region" description="Pro residues" evidence="1">
    <location>
        <begin position="76"/>
        <end position="88"/>
    </location>
</feature>
<feature type="compositionally biased region" description="Gly residues" evidence="1">
    <location>
        <begin position="150"/>
        <end position="160"/>
    </location>
</feature>
<dbReference type="EMBL" id="CDMY01000490">
    <property type="protein sequence ID" value="CEM17519.1"/>
    <property type="molecule type" value="Genomic_DNA"/>
</dbReference>
<feature type="region of interest" description="Disordered" evidence="1">
    <location>
        <begin position="1"/>
        <end position="118"/>
    </location>
</feature>
<feature type="compositionally biased region" description="Acidic residues" evidence="1">
    <location>
        <begin position="56"/>
        <end position="70"/>
    </location>
</feature>
<dbReference type="AlphaFoldDB" id="A0A0G4FS59"/>
<name>A0A0G4FS59_VITBC</name>
<feature type="compositionally biased region" description="Pro residues" evidence="1">
    <location>
        <begin position="38"/>
        <end position="51"/>
    </location>
</feature>
<protein>
    <submittedName>
        <fullName evidence="2">Uncharacterized protein</fullName>
    </submittedName>
</protein>
<reference evidence="2 3" key="1">
    <citation type="submission" date="2014-11" db="EMBL/GenBank/DDBJ databases">
        <authorList>
            <person name="Zhu J."/>
            <person name="Qi W."/>
            <person name="Song R."/>
        </authorList>
    </citation>
    <scope>NUCLEOTIDE SEQUENCE [LARGE SCALE GENOMIC DNA]</scope>
</reference>
<dbReference type="Proteomes" id="UP000041254">
    <property type="component" value="Unassembled WGS sequence"/>
</dbReference>
<evidence type="ECO:0000313" key="3">
    <source>
        <dbReference type="Proteomes" id="UP000041254"/>
    </source>
</evidence>